<dbReference type="AlphaFoldDB" id="W2TBY9"/>
<gene>
    <name evidence="1" type="ORF">NECAME_10031</name>
</gene>
<proteinExistence type="predicted"/>
<organism evidence="1 2">
    <name type="scientific">Necator americanus</name>
    <name type="common">Human hookworm</name>
    <dbReference type="NCBI Taxonomy" id="51031"/>
    <lineage>
        <taxon>Eukaryota</taxon>
        <taxon>Metazoa</taxon>
        <taxon>Ecdysozoa</taxon>
        <taxon>Nematoda</taxon>
        <taxon>Chromadorea</taxon>
        <taxon>Rhabditida</taxon>
        <taxon>Rhabditina</taxon>
        <taxon>Rhabditomorpha</taxon>
        <taxon>Strongyloidea</taxon>
        <taxon>Ancylostomatidae</taxon>
        <taxon>Bunostominae</taxon>
        <taxon>Necator</taxon>
    </lineage>
</organism>
<name>W2TBY9_NECAM</name>
<sequence length="69" mass="7958">MANAIAARDWLPTAKKHLPGSAARDQKQPEWPKRLKLSYNGSNASVFWSKIWYRRFPEVRMMAAEKGDP</sequence>
<dbReference type="Proteomes" id="UP000053676">
    <property type="component" value="Unassembled WGS sequence"/>
</dbReference>
<dbReference type="KEGG" id="nai:NECAME_10031"/>
<evidence type="ECO:0000313" key="1">
    <source>
        <dbReference type="EMBL" id="ETN79114.1"/>
    </source>
</evidence>
<dbReference type="EMBL" id="KI659640">
    <property type="protein sequence ID" value="ETN79114.1"/>
    <property type="molecule type" value="Genomic_DNA"/>
</dbReference>
<keyword evidence="2" id="KW-1185">Reference proteome</keyword>
<reference evidence="2" key="1">
    <citation type="journal article" date="2014" name="Nat. Genet.">
        <title>Genome of the human hookworm Necator americanus.</title>
        <authorList>
            <person name="Tang Y.T."/>
            <person name="Gao X."/>
            <person name="Rosa B.A."/>
            <person name="Abubucker S."/>
            <person name="Hallsworth-Pepin K."/>
            <person name="Martin J."/>
            <person name="Tyagi R."/>
            <person name="Heizer E."/>
            <person name="Zhang X."/>
            <person name="Bhonagiri-Palsikar V."/>
            <person name="Minx P."/>
            <person name="Warren W.C."/>
            <person name="Wang Q."/>
            <person name="Zhan B."/>
            <person name="Hotez P.J."/>
            <person name="Sternberg P.W."/>
            <person name="Dougall A."/>
            <person name="Gaze S.T."/>
            <person name="Mulvenna J."/>
            <person name="Sotillo J."/>
            <person name="Ranganathan S."/>
            <person name="Rabelo E.M."/>
            <person name="Wilson R.K."/>
            <person name="Felgner P.L."/>
            <person name="Bethony J."/>
            <person name="Hawdon J.M."/>
            <person name="Gasser R.B."/>
            <person name="Loukas A."/>
            <person name="Mitreva M."/>
        </authorList>
    </citation>
    <scope>NUCLEOTIDE SEQUENCE [LARGE SCALE GENOMIC DNA]</scope>
</reference>
<protein>
    <submittedName>
        <fullName evidence="1">Uncharacterized protein</fullName>
    </submittedName>
</protein>
<evidence type="ECO:0000313" key="2">
    <source>
        <dbReference type="Proteomes" id="UP000053676"/>
    </source>
</evidence>
<accession>W2TBY9</accession>